<dbReference type="AlphaFoldDB" id="A0A1A7WFF6"/>
<proteinExistence type="predicted"/>
<dbReference type="Pfam" id="PF01585">
    <property type="entry name" value="G-patch"/>
    <property type="match status" value="1"/>
</dbReference>
<dbReference type="Pfam" id="PF12796">
    <property type="entry name" value="Ank_2"/>
    <property type="match status" value="1"/>
</dbReference>
<reference evidence="3" key="1">
    <citation type="submission" date="2016-05" db="EMBL/GenBank/DDBJ databases">
        <authorList>
            <person name="Lavstsen T."/>
            <person name="Jespersen J.S."/>
        </authorList>
    </citation>
    <scope>NUCLEOTIDE SEQUENCE</scope>
    <source>
        <tissue evidence="3">Brain</tissue>
    </source>
</reference>
<reference evidence="3" key="2">
    <citation type="submission" date="2016-06" db="EMBL/GenBank/DDBJ databases">
        <title>The genome of a short-lived fish provides insights into sex chromosome evolution and the genetic control of aging.</title>
        <authorList>
            <person name="Reichwald K."/>
            <person name="Felder M."/>
            <person name="Petzold A."/>
            <person name="Koch P."/>
            <person name="Groth M."/>
            <person name="Platzer M."/>
        </authorList>
    </citation>
    <scope>NUCLEOTIDE SEQUENCE</scope>
    <source>
        <tissue evidence="3">Brain</tissue>
    </source>
</reference>
<dbReference type="PANTHER" id="PTHR20923:SF1">
    <property type="entry name" value="G PATCH DOMAIN AND ANKYRIN REPEAT-CONTAINING PROTEIN 1"/>
    <property type="match status" value="1"/>
</dbReference>
<feature type="compositionally biased region" description="Low complexity" evidence="1">
    <location>
        <begin position="72"/>
        <end position="81"/>
    </location>
</feature>
<evidence type="ECO:0000259" key="2">
    <source>
        <dbReference type="PROSITE" id="PS50174"/>
    </source>
</evidence>
<feature type="compositionally biased region" description="Basic and acidic residues" evidence="1">
    <location>
        <begin position="31"/>
        <end position="64"/>
    </location>
</feature>
<protein>
    <submittedName>
        <fullName evidence="3">G patch domain and ankyrin repeats 1</fullName>
    </submittedName>
</protein>
<dbReference type="GO" id="GO:0003676">
    <property type="term" value="F:nucleic acid binding"/>
    <property type="evidence" value="ECO:0007669"/>
    <property type="project" value="InterPro"/>
</dbReference>
<organism evidence="3">
    <name type="scientific">Iconisemion striatum</name>
    <dbReference type="NCBI Taxonomy" id="60296"/>
    <lineage>
        <taxon>Eukaryota</taxon>
        <taxon>Metazoa</taxon>
        <taxon>Chordata</taxon>
        <taxon>Craniata</taxon>
        <taxon>Vertebrata</taxon>
        <taxon>Euteleostomi</taxon>
        <taxon>Actinopterygii</taxon>
        <taxon>Neopterygii</taxon>
        <taxon>Teleostei</taxon>
        <taxon>Neoteleostei</taxon>
        <taxon>Acanthomorphata</taxon>
        <taxon>Ovalentaria</taxon>
        <taxon>Atherinomorphae</taxon>
        <taxon>Cyprinodontiformes</taxon>
        <taxon>Nothobranchiidae</taxon>
        <taxon>Iconisemion</taxon>
    </lineage>
</organism>
<dbReference type="EMBL" id="HADX01005834">
    <property type="protein sequence ID" value="SBP28066.1"/>
    <property type="molecule type" value="Transcribed_RNA"/>
</dbReference>
<dbReference type="InterPro" id="IPR039146">
    <property type="entry name" value="GPANK1"/>
</dbReference>
<feature type="region of interest" description="Disordered" evidence="1">
    <location>
        <begin position="311"/>
        <end position="346"/>
    </location>
</feature>
<evidence type="ECO:0000256" key="1">
    <source>
        <dbReference type="SAM" id="MobiDB-lite"/>
    </source>
</evidence>
<dbReference type="InterPro" id="IPR002110">
    <property type="entry name" value="Ankyrin_rpt"/>
</dbReference>
<evidence type="ECO:0000313" key="3">
    <source>
        <dbReference type="EMBL" id="SBP04445.1"/>
    </source>
</evidence>
<dbReference type="PROSITE" id="PS50174">
    <property type="entry name" value="G_PATCH"/>
    <property type="match status" value="1"/>
</dbReference>
<dbReference type="PANTHER" id="PTHR20923">
    <property type="entry name" value="BAT4 PROTEIN-RELATED"/>
    <property type="match status" value="1"/>
</dbReference>
<dbReference type="EMBL" id="HADW01003045">
    <property type="protein sequence ID" value="SBP04445.1"/>
    <property type="molecule type" value="Transcribed_RNA"/>
</dbReference>
<dbReference type="InterPro" id="IPR000467">
    <property type="entry name" value="G_patch_dom"/>
</dbReference>
<dbReference type="SUPFAM" id="SSF48403">
    <property type="entry name" value="Ankyrin repeat"/>
    <property type="match status" value="1"/>
</dbReference>
<dbReference type="SMART" id="SM00443">
    <property type="entry name" value="G_patch"/>
    <property type="match status" value="1"/>
</dbReference>
<feature type="compositionally biased region" description="Basic and acidic residues" evidence="1">
    <location>
        <begin position="312"/>
        <end position="346"/>
    </location>
</feature>
<feature type="region of interest" description="Disordered" evidence="1">
    <location>
        <begin position="1"/>
        <end position="96"/>
    </location>
</feature>
<dbReference type="SMART" id="SM00248">
    <property type="entry name" value="ANK"/>
    <property type="match status" value="3"/>
</dbReference>
<dbReference type="InterPro" id="IPR036770">
    <property type="entry name" value="Ankyrin_rpt-contain_sf"/>
</dbReference>
<feature type="domain" description="G-patch" evidence="2">
    <location>
        <begin position="256"/>
        <end position="302"/>
    </location>
</feature>
<gene>
    <name evidence="3" type="primary">GPANK1</name>
</gene>
<name>A0A1A7WFF6_9TELE</name>
<sequence length="358" mass="40669">MAALGFIPASKQDAFTIRPQKSSSSKIRPRISGEEVRQFYEDLMKDDKTQEGKARGSRIKEQRRRERRRVRAVQGQQVQAESVVQTETSAEHGGNQRRQLNIPERSMELLGLRLLRCSQEGDISGIKDLLSKGVDINYQDTFLWTAVMCASWSGQRAAVRLLLSHGAAWVGVVDMQGRDAQDLALEAGHKDVLEELLNYGTSPPRETQSDCSSLQSEWCDVCRSEYRGSHASHLSSTLHQFSLRRPPTTPYYCLPPSSNSYKMMVRSGWKPGTGLGPEGEGAQHPVATVLKRDQMGLGYGQTKRAKVTHFQAGDRDSVKLQRRDKDERRQKGQRKEEARRKEQKDKNWERDFRASFYL</sequence>
<accession>A0A1A7WFF6</accession>
<feature type="compositionally biased region" description="Low complexity" evidence="1">
    <location>
        <begin position="17"/>
        <end position="26"/>
    </location>
</feature>
<dbReference type="Gene3D" id="1.25.40.20">
    <property type="entry name" value="Ankyrin repeat-containing domain"/>
    <property type="match status" value="1"/>
</dbReference>